<proteinExistence type="predicted"/>
<sequence length="168" mass="19000">MKLQLDSSALDRLFPEGTEARVDLQQAVLQNIVNRNFIKMSDEKISAHVEQAVKAVELPDLNRKISDKLKSMLSNSGWGSISSSTQTLKDRVRLHAQEEATKVLRETISDATETSSARLTEYSKTLVADQERRIRKIVSEQLNQTVADVLNEKFEEFISEAIRKRLGV</sequence>
<gene>
    <name evidence="1" type="ORF">PS2_076</name>
</gene>
<accession>A0A023W5J8</accession>
<organism evidence="1 2">
    <name type="scientific">Serratia phage PS2</name>
    <dbReference type="NCBI Taxonomy" id="1481112"/>
    <lineage>
        <taxon>Viruses</taxon>
        <taxon>Duplodnaviria</taxon>
        <taxon>Heunggongvirae</taxon>
        <taxon>Uroviricota</taxon>
        <taxon>Caudoviricetes</taxon>
        <taxon>Muldoonvirus</taxon>
        <taxon>Muldoonvirus PS2</taxon>
    </lineage>
</organism>
<dbReference type="RefSeq" id="YP_009030123.1">
    <property type="nucleotide sequence ID" value="NC_024121.1"/>
</dbReference>
<keyword evidence="2" id="KW-1185">Reference proteome</keyword>
<evidence type="ECO:0000313" key="1">
    <source>
        <dbReference type="EMBL" id="AHY25323.1"/>
    </source>
</evidence>
<name>A0A023W5J8_9CAUD</name>
<dbReference type="Proteomes" id="UP000024445">
    <property type="component" value="Segment"/>
</dbReference>
<dbReference type="GeneID" id="19484960"/>
<dbReference type="KEGG" id="vg:19484960"/>
<dbReference type="EMBL" id="KJ025957">
    <property type="protein sequence ID" value="AHY25323.1"/>
    <property type="molecule type" value="Genomic_DNA"/>
</dbReference>
<reference evidence="1 2" key="1">
    <citation type="submission" date="2014-01" db="EMBL/GenBank/DDBJ databases">
        <authorList>
            <person name="Zhang G."/>
            <person name="Jin J."/>
            <person name="Li Z.J."/>
            <person name="Wang S.W."/>
            <person name="Chen S.J."/>
            <person name="Wang S.M."/>
            <person name="Wang X.T."/>
            <person name="Li Y.H."/>
            <person name="Wang J."/>
            <person name="Yang C.K."/>
            <person name="Wang L."/>
        </authorList>
    </citation>
    <scope>NUCLEOTIDE SEQUENCE [LARGE SCALE GENOMIC DNA]</scope>
</reference>
<dbReference type="OrthoDB" id="20505at10239"/>
<protein>
    <submittedName>
        <fullName evidence="1">Uncharacterized protein</fullName>
    </submittedName>
</protein>
<evidence type="ECO:0000313" key="2">
    <source>
        <dbReference type="Proteomes" id="UP000024445"/>
    </source>
</evidence>